<sequence>MFLPPSCDRILAASHEGVPATTFKSVLQGSLVGVCVLNHEEFRMINNLRIVFNHEGFTEVGFKYLGGYRWKWNSNRLWSIVVCLEFQDVCFKMGYSTWKIRKVTTLKEITGWIPSFNEDNFKIDVENEDDGGEQGLKYGLKQDKVRFV</sequence>
<organism evidence="1 2">
    <name type="scientific">Cichorium intybus</name>
    <name type="common">Chicory</name>
    <dbReference type="NCBI Taxonomy" id="13427"/>
    <lineage>
        <taxon>Eukaryota</taxon>
        <taxon>Viridiplantae</taxon>
        <taxon>Streptophyta</taxon>
        <taxon>Embryophyta</taxon>
        <taxon>Tracheophyta</taxon>
        <taxon>Spermatophyta</taxon>
        <taxon>Magnoliopsida</taxon>
        <taxon>eudicotyledons</taxon>
        <taxon>Gunneridae</taxon>
        <taxon>Pentapetalae</taxon>
        <taxon>asterids</taxon>
        <taxon>campanulids</taxon>
        <taxon>Asterales</taxon>
        <taxon>Asteraceae</taxon>
        <taxon>Cichorioideae</taxon>
        <taxon>Cichorieae</taxon>
        <taxon>Cichoriinae</taxon>
        <taxon>Cichorium</taxon>
    </lineage>
</organism>
<gene>
    <name evidence="1" type="ORF">L2E82_28128</name>
</gene>
<comment type="caution">
    <text evidence="1">The sequence shown here is derived from an EMBL/GenBank/DDBJ whole genome shotgun (WGS) entry which is preliminary data.</text>
</comment>
<protein>
    <submittedName>
        <fullName evidence="1">Uncharacterized protein</fullName>
    </submittedName>
</protein>
<proteinExistence type="predicted"/>
<reference evidence="2" key="1">
    <citation type="journal article" date="2022" name="Mol. Ecol. Resour.">
        <title>The genomes of chicory, endive, great burdock and yacon provide insights into Asteraceae palaeo-polyploidization history and plant inulin production.</title>
        <authorList>
            <person name="Fan W."/>
            <person name="Wang S."/>
            <person name="Wang H."/>
            <person name="Wang A."/>
            <person name="Jiang F."/>
            <person name="Liu H."/>
            <person name="Zhao H."/>
            <person name="Xu D."/>
            <person name="Zhang Y."/>
        </authorList>
    </citation>
    <scope>NUCLEOTIDE SEQUENCE [LARGE SCALE GENOMIC DNA]</scope>
    <source>
        <strain evidence="2">cv. Punajuju</strain>
    </source>
</reference>
<accession>A0ACB9CUY6</accession>
<keyword evidence="2" id="KW-1185">Reference proteome</keyword>
<dbReference type="EMBL" id="CM042013">
    <property type="protein sequence ID" value="KAI3738109.1"/>
    <property type="molecule type" value="Genomic_DNA"/>
</dbReference>
<dbReference type="Proteomes" id="UP001055811">
    <property type="component" value="Linkage Group LG05"/>
</dbReference>
<reference evidence="1 2" key="2">
    <citation type="journal article" date="2022" name="Mol. Ecol. Resour.">
        <title>The genomes of chicory, endive, great burdock and yacon provide insights into Asteraceae paleo-polyploidization history and plant inulin production.</title>
        <authorList>
            <person name="Fan W."/>
            <person name="Wang S."/>
            <person name="Wang H."/>
            <person name="Wang A."/>
            <person name="Jiang F."/>
            <person name="Liu H."/>
            <person name="Zhao H."/>
            <person name="Xu D."/>
            <person name="Zhang Y."/>
        </authorList>
    </citation>
    <scope>NUCLEOTIDE SEQUENCE [LARGE SCALE GENOMIC DNA]</scope>
    <source>
        <strain evidence="2">cv. Punajuju</strain>
        <tissue evidence="1">Leaves</tissue>
    </source>
</reference>
<evidence type="ECO:0000313" key="2">
    <source>
        <dbReference type="Proteomes" id="UP001055811"/>
    </source>
</evidence>
<name>A0ACB9CUY6_CICIN</name>
<evidence type="ECO:0000313" key="1">
    <source>
        <dbReference type="EMBL" id="KAI3738109.1"/>
    </source>
</evidence>